<evidence type="ECO:0000313" key="2">
    <source>
        <dbReference type="EMBL" id="MXS54150.1"/>
    </source>
</evidence>
<evidence type="ECO:0000256" key="1">
    <source>
        <dbReference type="SAM" id="Phobius"/>
    </source>
</evidence>
<evidence type="ECO:0000313" key="3">
    <source>
        <dbReference type="Proteomes" id="UP000429730"/>
    </source>
</evidence>
<comment type="caution">
    <text evidence="2">The sequence shown here is derived from an EMBL/GenBank/DDBJ whole genome shotgun (WGS) entry which is preliminary data.</text>
</comment>
<organism evidence="2 3">
    <name type="scientific">Enterococcus faecalis</name>
    <name type="common">Streptococcus faecalis</name>
    <dbReference type="NCBI Taxonomy" id="1351"/>
    <lineage>
        <taxon>Bacteria</taxon>
        <taxon>Bacillati</taxon>
        <taxon>Bacillota</taxon>
        <taxon>Bacilli</taxon>
        <taxon>Lactobacillales</taxon>
        <taxon>Enterococcaceae</taxon>
        <taxon>Enterococcus</taxon>
    </lineage>
</organism>
<keyword evidence="1" id="KW-1133">Transmembrane helix</keyword>
<keyword evidence="1" id="KW-0812">Transmembrane</keyword>
<dbReference type="EMBL" id="WVTJ01000074">
    <property type="protein sequence ID" value="MXS54150.1"/>
    <property type="molecule type" value="Genomic_DNA"/>
</dbReference>
<dbReference type="Proteomes" id="UP000429730">
    <property type="component" value="Unassembled WGS sequence"/>
</dbReference>
<sequence length="137" mass="15534">MKNKKQIKFGVLIATIIAIAIIGTIGVKKMNEPTEKERQIAFLKEHEEEMTEYVKQQNEKIAKVAFCWESLEKESVGNGLPQGAGDILSIRIQIIDNNNNKINSFGLAIKPNNWNEPTKIKELYTINADYDYYTEGG</sequence>
<name>A0AAP6V7Z0_ENTFL</name>
<dbReference type="RefSeq" id="WP_002388778.1">
    <property type="nucleotide sequence ID" value="NZ_CABGJJ010000001.1"/>
</dbReference>
<keyword evidence="1" id="KW-0472">Membrane</keyword>
<proteinExistence type="predicted"/>
<gene>
    <name evidence="2" type="ORF">GTI81_15820</name>
</gene>
<feature type="transmembrane region" description="Helical" evidence="1">
    <location>
        <begin position="7"/>
        <end position="27"/>
    </location>
</feature>
<protein>
    <submittedName>
        <fullName evidence="2">Uncharacterized protein</fullName>
    </submittedName>
</protein>
<reference evidence="2 3" key="1">
    <citation type="submission" date="2019-04" db="EMBL/GenBank/DDBJ databases">
        <title>Step-wise assembly of the neonatal virome modulated by breast feeding.</title>
        <authorList>
            <person name="Liang G."/>
            <person name="Bushman F."/>
        </authorList>
    </citation>
    <scope>NUCLEOTIDE SEQUENCE [LARGE SCALE GENOMIC DNA]</scope>
    <source>
        <strain evidence="2 3">E3754</strain>
    </source>
</reference>
<accession>A0AAP6V7Z0</accession>
<dbReference type="AlphaFoldDB" id="A0AAP6V7Z0"/>